<name>A0A2H3B7E6_9AGAR</name>
<dbReference type="EMBL" id="KZ293517">
    <property type="protein sequence ID" value="PBK58956.1"/>
    <property type="molecule type" value="Genomic_DNA"/>
</dbReference>
<feature type="compositionally biased region" description="Basic and acidic residues" evidence="1">
    <location>
        <begin position="62"/>
        <end position="71"/>
    </location>
</feature>
<gene>
    <name evidence="2" type="ORF">ARMSODRAFT_80790</name>
</gene>
<feature type="compositionally biased region" description="Basic and acidic residues" evidence="1">
    <location>
        <begin position="80"/>
        <end position="91"/>
    </location>
</feature>
<dbReference type="Proteomes" id="UP000218334">
    <property type="component" value="Unassembled WGS sequence"/>
</dbReference>
<proteinExistence type="predicted"/>
<evidence type="ECO:0000313" key="2">
    <source>
        <dbReference type="EMBL" id="PBK58956.1"/>
    </source>
</evidence>
<accession>A0A2H3B7E6</accession>
<organism evidence="2 3">
    <name type="scientific">Armillaria solidipes</name>
    <dbReference type="NCBI Taxonomy" id="1076256"/>
    <lineage>
        <taxon>Eukaryota</taxon>
        <taxon>Fungi</taxon>
        <taxon>Dikarya</taxon>
        <taxon>Basidiomycota</taxon>
        <taxon>Agaricomycotina</taxon>
        <taxon>Agaricomycetes</taxon>
        <taxon>Agaricomycetidae</taxon>
        <taxon>Agaricales</taxon>
        <taxon>Marasmiineae</taxon>
        <taxon>Physalacriaceae</taxon>
        <taxon>Armillaria</taxon>
    </lineage>
</organism>
<protein>
    <submittedName>
        <fullName evidence="2">Uncharacterized protein</fullName>
    </submittedName>
</protein>
<dbReference type="AlphaFoldDB" id="A0A2H3B7E6"/>
<feature type="region of interest" description="Disordered" evidence="1">
    <location>
        <begin position="62"/>
        <end position="91"/>
    </location>
</feature>
<reference evidence="3" key="1">
    <citation type="journal article" date="2017" name="Nat. Ecol. Evol.">
        <title>Genome expansion and lineage-specific genetic innovations in the forest pathogenic fungi Armillaria.</title>
        <authorList>
            <person name="Sipos G."/>
            <person name="Prasanna A.N."/>
            <person name="Walter M.C."/>
            <person name="O'Connor E."/>
            <person name="Balint B."/>
            <person name="Krizsan K."/>
            <person name="Kiss B."/>
            <person name="Hess J."/>
            <person name="Varga T."/>
            <person name="Slot J."/>
            <person name="Riley R."/>
            <person name="Boka B."/>
            <person name="Rigling D."/>
            <person name="Barry K."/>
            <person name="Lee J."/>
            <person name="Mihaltcheva S."/>
            <person name="LaButti K."/>
            <person name="Lipzen A."/>
            <person name="Waldron R."/>
            <person name="Moloney N.M."/>
            <person name="Sperisen C."/>
            <person name="Kredics L."/>
            <person name="Vagvoelgyi C."/>
            <person name="Patrignani A."/>
            <person name="Fitzpatrick D."/>
            <person name="Nagy I."/>
            <person name="Doyle S."/>
            <person name="Anderson J.B."/>
            <person name="Grigoriev I.V."/>
            <person name="Gueldener U."/>
            <person name="Muensterkoetter M."/>
            <person name="Nagy L.G."/>
        </authorList>
    </citation>
    <scope>NUCLEOTIDE SEQUENCE [LARGE SCALE GENOMIC DNA]</scope>
    <source>
        <strain evidence="3">28-4</strain>
    </source>
</reference>
<evidence type="ECO:0000313" key="3">
    <source>
        <dbReference type="Proteomes" id="UP000218334"/>
    </source>
</evidence>
<keyword evidence="3" id="KW-1185">Reference proteome</keyword>
<evidence type="ECO:0000256" key="1">
    <source>
        <dbReference type="SAM" id="MobiDB-lite"/>
    </source>
</evidence>
<sequence>MVPLSRRINHRLLPHHCGQLCATASILSIRVMYKGWEAMRNEEVMNCRGCCLEISHSTDDVAHDSSWRESPLEESSGAAHGEKSSEHGCSSDDRCITINPFMSHIVRPVHTSHIEARQGM</sequence>